<protein>
    <submittedName>
        <fullName evidence="2">Right-handed parallel beta-helix repeat-containing protein</fullName>
    </submittedName>
</protein>
<dbReference type="InterPro" id="IPR012334">
    <property type="entry name" value="Pectin_lyas_fold"/>
</dbReference>
<dbReference type="InterPro" id="IPR011050">
    <property type="entry name" value="Pectin_lyase_fold/virulence"/>
</dbReference>
<dbReference type="EMBL" id="CP084930">
    <property type="protein sequence ID" value="USI71607.1"/>
    <property type="molecule type" value="Genomic_DNA"/>
</dbReference>
<accession>A0ABY4X3X2</accession>
<sequence length="365" mass="38637">MLRILLGAVSLACALFATPAAARTIYVSPGGNDTNNCLSTGQACRTIRQAVYRTQPGDQVLIAKGDYVGPTWIGRGGAEGKPVVYNFAAGARLVHDPADDKSLFTLDVAAPYVRILNGEFVGTLQSITLDQAQANYRAEKATGKAPTHQRFNQYCIAIHADHVQVASTYVHDCSGAGIYAQNVDDVEIAGNRVERTCWWTLQDPSAIDFHYGRTPLDGKPKGVRILNNTVRDTANLVPFWMDPLGAKPTDGNGIIVDLAQGHDAAYAGTVLIQGNTVERSGGSGIRAYGSKLVTMAKNIVTGSHTCPIDGASCGDENGELNFNASTGAVNGNTASITGGRRALFVYKSQVLQGANTLNGVVDVRP</sequence>
<dbReference type="SUPFAM" id="SSF51126">
    <property type="entry name" value="Pectin lyase-like"/>
    <property type="match status" value="1"/>
</dbReference>
<evidence type="ECO:0000313" key="2">
    <source>
        <dbReference type="EMBL" id="USI71607.1"/>
    </source>
</evidence>
<proteinExistence type="predicted"/>
<dbReference type="Gene3D" id="2.160.20.10">
    <property type="entry name" value="Single-stranded right-handed beta-helix, Pectin lyase-like"/>
    <property type="match status" value="1"/>
</dbReference>
<dbReference type="RefSeq" id="WP_252165420.1">
    <property type="nucleotide sequence ID" value="NZ_CP084930.1"/>
</dbReference>
<evidence type="ECO:0000313" key="3">
    <source>
        <dbReference type="Proteomes" id="UP001056937"/>
    </source>
</evidence>
<keyword evidence="3" id="KW-1185">Reference proteome</keyword>
<gene>
    <name evidence="2" type="ORF">LHA26_09685</name>
</gene>
<reference evidence="2" key="1">
    <citation type="journal article" date="2022" name="Toxins">
        <title>Genomic Analysis of Sphingopyxis sp. USTB-05 for Biodegrading Cyanobacterial Hepatotoxins.</title>
        <authorList>
            <person name="Liu C."/>
            <person name="Xu Q."/>
            <person name="Zhao Z."/>
            <person name="Zhang H."/>
            <person name="Liu X."/>
            <person name="Yin C."/>
            <person name="Liu Y."/>
            <person name="Yan H."/>
        </authorList>
    </citation>
    <scope>NUCLEOTIDE SEQUENCE</scope>
    <source>
        <strain evidence="2">NBD5</strain>
    </source>
</reference>
<evidence type="ECO:0000256" key="1">
    <source>
        <dbReference type="SAM" id="SignalP"/>
    </source>
</evidence>
<keyword evidence="1" id="KW-0732">Signal</keyword>
<name>A0ABY4X3X2_9SPHN</name>
<dbReference type="InterPro" id="IPR006626">
    <property type="entry name" value="PbH1"/>
</dbReference>
<feature type="chain" id="PRO_5046997509" evidence="1">
    <location>
        <begin position="23"/>
        <end position="365"/>
    </location>
</feature>
<feature type="signal peptide" evidence="1">
    <location>
        <begin position="1"/>
        <end position="22"/>
    </location>
</feature>
<organism evidence="2 3">
    <name type="scientific">Sphingomonas morindae</name>
    <dbReference type="NCBI Taxonomy" id="1541170"/>
    <lineage>
        <taxon>Bacteria</taxon>
        <taxon>Pseudomonadati</taxon>
        <taxon>Pseudomonadota</taxon>
        <taxon>Alphaproteobacteria</taxon>
        <taxon>Sphingomonadales</taxon>
        <taxon>Sphingomonadaceae</taxon>
        <taxon>Sphingomonas</taxon>
    </lineage>
</organism>
<dbReference type="SMART" id="SM00710">
    <property type="entry name" value="PbH1"/>
    <property type="match status" value="4"/>
</dbReference>
<dbReference type="Proteomes" id="UP001056937">
    <property type="component" value="Chromosome 1"/>
</dbReference>